<dbReference type="InterPro" id="IPR000219">
    <property type="entry name" value="DH_dom"/>
</dbReference>
<dbReference type="Gene3D" id="2.30.29.30">
    <property type="entry name" value="Pleckstrin-homology domain (PH domain)/Phosphotyrosine-binding domain (PTB)"/>
    <property type="match status" value="2"/>
</dbReference>
<dbReference type="PANTHER" id="PTHR22826">
    <property type="entry name" value="RHO GUANINE EXCHANGE FACTOR-RELATED"/>
    <property type="match status" value="1"/>
</dbReference>
<gene>
    <name evidence="4" type="primary">LOC115883201</name>
</gene>
<dbReference type="SUPFAM" id="SSF48065">
    <property type="entry name" value="DBL homology domain (DH-domain)"/>
    <property type="match status" value="2"/>
</dbReference>
<dbReference type="KEGG" id="soy:115883201"/>
<dbReference type="GO" id="GO:0019898">
    <property type="term" value="C:extrinsic component of membrane"/>
    <property type="evidence" value="ECO:0007669"/>
    <property type="project" value="TreeGrafter"/>
</dbReference>
<dbReference type="SMART" id="SM00325">
    <property type="entry name" value="RhoGEF"/>
    <property type="match status" value="2"/>
</dbReference>
<dbReference type="InterPro" id="IPR055251">
    <property type="entry name" value="SOS1_NGEF_PH"/>
</dbReference>
<keyword evidence="1" id="KW-0344">Guanine-nucleotide releasing factor</keyword>
<dbReference type="CDD" id="cd00160">
    <property type="entry name" value="RhoGEF"/>
    <property type="match status" value="1"/>
</dbReference>
<dbReference type="RefSeq" id="XP_030757378.1">
    <property type="nucleotide sequence ID" value="XM_030901518.1"/>
</dbReference>
<sequence length="1174" mass="135311">MGEHLENRHVSDLTNFFENLQRTNHSVSTMPLTSESTDSISTMKTVKEMAKHFENSTSGNVLNFSNVQKLQNIQTIRGKSQYKASKSKELKAGDQVEVKSCKFNNKISEYVCDKNISATSSIRNLANNTERSKTITTSEDLQKKSKQFMSSSIKISEKINKEDGLFRSSEPIQKVSPKNTKGDELEEIRKNLLSYMDKINEMMQNDGYNIDSGNNEIEICVKDKPEIIDKQDIGVLEEACNFSIFENKNALIENYTEEEKQILGNDLLKATAVTSTGDIDNIDRTSSESGIFDEASNSSDNIYEEVFIDSNDHLYLNCNFYGLYPKYHINESTLYKNHVLSNYQLTDTKNKLKCIIEEMIQSEKEYILDLSIIIFEYQKLVKLDGISNYEDIFGNIEDIYKLQLEFSKQLELSNQPEDVLKTFCQHETLFNMYPTFFKQTLDGSHVLEKYSDLLQKIQKKTNNPQNLSFYLVKPLQRLVKYKMFLESIYKELEEEQRGIWDTFKALKIVEWTLYCGNREVAISSISNSPLKPEEYGAFKKEDTFSLVSPKKLKVAVYLFSKVVVFATKTKCTSRFQYWNSISISSLGIVLTHDKTLHLVDFENKSKKINYVLKAKSKKLKDAWSKEVENILWKEFEVQKASTMSISSDWTGSVDTIKSEEVISTHSENNSSENSSNTGSVKNLQNIEEMYEEIKNKKAGSSEDLENYGNLYENSIVNNPADNGACCNSISNCEDLYKNSKQISNCKKTSGGISNETIENCNGKPIQATHLYENLNDIQKEVIEKYGKNGLSHKDEASNVVTFGYITKSIGNESGFFDEAANGSDSIYDDVYDDSDDITDDHSYTNCNCYGFYSKNLINKSVLYEESVLSNDQSADTKNKIKFIIEEMVQSEKKYILDLEIIIYEYQELFKLSGISDIEEIFGNIEDIYNKQLLFCKQLELAKEPEDILKCFSQHESLFNMYPIFLKQTLSASHVLEKYEEALQKVQKKTNDPLNLPSYLLKPLQRLVKYKLFLENIYKQVQREERVVYDSFEALKIVKWSLSLGDREVAISSIANSPIKPEEYGAFKKEDKFLLVSPKKLNVVVYLFSKFVVFATKTECSNRFQYWNSISIKSLSMVLTYDKTLHLMDYRNKSKKLNYILQARTESLKKFWAKEIQGILWKEFEAEREKRLMTL</sequence>
<dbReference type="GO" id="GO:0005737">
    <property type="term" value="C:cytoplasm"/>
    <property type="evidence" value="ECO:0007669"/>
    <property type="project" value="TreeGrafter"/>
</dbReference>
<dbReference type="AlphaFoldDB" id="A0A6J2Y0V5"/>
<evidence type="ECO:0000313" key="3">
    <source>
        <dbReference type="Proteomes" id="UP000504635"/>
    </source>
</evidence>
<dbReference type="InterPro" id="IPR035899">
    <property type="entry name" value="DBL_dom_sf"/>
</dbReference>
<feature type="domain" description="DH" evidence="2">
    <location>
        <begin position="351"/>
        <end position="507"/>
    </location>
</feature>
<dbReference type="Pfam" id="PF22697">
    <property type="entry name" value="SOS1_NGEF_PH"/>
    <property type="match status" value="2"/>
</dbReference>
<proteinExistence type="predicted"/>
<dbReference type="Pfam" id="PF00621">
    <property type="entry name" value="RhoGEF"/>
    <property type="match status" value="2"/>
</dbReference>
<keyword evidence="3" id="KW-1185">Reference proteome</keyword>
<evidence type="ECO:0000259" key="2">
    <source>
        <dbReference type="PROSITE" id="PS50010"/>
    </source>
</evidence>
<dbReference type="InterPro" id="IPR051336">
    <property type="entry name" value="RhoGEF_Guanine_NuclExch_SF"/>
</dbReference>
<dbReference type="InterPro" id="IPR011993">
    <property type="entry name" value="PH-like_dom_sf"/>
</dbReference>
<dbReference type="PANTHER" id="PTHR22826:SF106">
    <property type="entry name" value="TRIO, ISOFORM A"/>
    <property type="match status" value="1"/>
</dbReference>
<name>A0A6J2Y0V5_SITOR</name>
<protein>
    <submittedName>
        <fullName evidence="4">RhoGEF domain-containing protein gxcI-like isoform X1</fullName>
    </submittedName>
</protein>
<evidence type="ECO:0000256" key="1">
    <source>
        <dbReference type="ARBA" id="ARBA00022658"/>
    </source>
</evidence>
<dbReference type="Proteomes" id="UP000504635">
    <property type="component" value="Unplaced"/>
</dbReference>
<feature type="domain" description="DH" evidence="2">
    <location>
        <begin position="879"/>
        <end position="1044"/>
    </location>
</feature>
<dbReference type="GO" id="GO:0007411">
    <property type="term" value="P:axon guidance"/>
    <property type="evidence" value="ECO:0007669"/>
    <property type="project" value="TreeGrafter"/>
</dbReference>
<dbReference type="Gene3D" id="1.20.900.10">
    <property type="entry name" value="Dbl homology (DH) domain"/>
    <property type="match status" value="2"/>
</dbReference>
<dbReference type="SUPFAM" id="SSF50729">
    <property type="entry name" value="PH domain-like"/>
    <property type="match status" value="2"/>
</dbReference>
<evidence type="ECO:0000313" key="4">
    <source>
        <dbReference type="RefSeq" id="XP_030757378.1"/>
    </source>
</evidence>
<accession>A0A6J2Y0V5</accession>
<dbReference type="PROSITE" id="PS50010">
    <property type="entry name" value="DH_2"/>
    <property type="match status" value="2"/>
</dbReference>
<dbReference type="OrthoDB" id="6152532at2759"/>
<organism evidence="3 4">
    <name type="scientific">Sitophilus oryzae</name>
    <name type="common">Rice weevil</name>
    <name type="synonym">Curculio oryzae</name>
    <dbReference type="NCBI Taxonomy" id="7048"/>
    <lineage>
        <taxon>Eukaryota</taxon>
        <taxon>Metazoa</taxon>
        <taxon>Ecdysozoa</taxon>
        <taxon>Arthropoda</taxon>
        <taxon>Hexapoda</taxon>
        <taxon>Insecta</taxon>
        <taxon>Pterygota</taxon>
        <taxon>Neoptera</taxon>
        <taxon>Endopterygota</taxon>
        <taxon>Coleoptera</taxon>
        <taxon>Polyphaga</taxon>
        <taxon>Cucujiformia</taxon>
        <taxon>Curculionidae</taxon>
        <taxon>Dryophthorinae</taxon>
        <taxon>Sitophilus</taxon>
    </lineage>
</organism>
<dbReference type="InParanoid" id="A0A6J2Y0V5"/>
<reference evidence="4" key="1">
    <citation type="submission" date="2025-08" db="UniProtKB">
        <authorList>
            <consortium name="RefSeq"/>
        </authorList>
    </citation>
    <scope>IDENTIFICATION</scope>
    <source>
        <tissue evidence="4">Gonads</tissue>
    </source>
</reference>
<dbReference type="GO" id="GO:0005085">
    <property type="term" value="F:guanyl-nucleotide exchange factor activity"/>
    <property type="evidence" value="ECO:0007669"/>
    <property type="project" value="UniProtKB-KW"/>
</dbReference>
<dbReference type="GeneID" id="115883201"/>